<evidence type="ECO:0000256" key="3">
    <source>
        <dbReference type="ARBA" id="ARBA00022737"/>
    </source>
</evidence>
<dbReference type="Gene3D" id="1.10.1060.10">
    <property type="entry name" value="Alpha-helical ferredoxin"/>
    <property type="match status" value="1"/>
</dbReference>
<comment type="catalytic activity">
    <reaction evidence="6">
        <text>glycolate + A = glyoxylate + AH2</text>
        <dbReference type="Rhea" id="RHEA:21264"/>
        <dbReference type="ChEBI" id="CHEBI:13193"/>
        <dbReference type="ChEBI" id="CHEBI:17499"/>
        <dbReference type="ChEBI" id="CHEBI:29805"/>
        <dbReference type="ChEBI" id="CHEBI:36655"/>
        <dbReference type="EC" id="1.1.99.14"/>
    </reaction>
</comment>
<dbReference type="InterPro" id="IPR017896">
    <property type="entry name" value="4Fe4S_Fe-S-bd"/>
</dbReference>
<dbReference type="RefSeq" id="WP_105073709.1">
    <property type="nucleotide sequence ID" value="NZ_JAFLKP010000361.1"/>
</dbReference>
<evidence type="ECO:0000256" key="6">
    <source>
        <dbReference type="PIRNR" id="PIRNR000139"/>
    </source>
</evidence>
<dbReference type="InterPro" id="IPR004017">
    <property type="entry name" value="Cys_rich_dom"/>
</dbReference>
<dbReference type="EMBL" id="PPGH01000035">
    <property type="protein sequence ID" value="PQJ96071.1"/>
    <property type="molecule type" value="Genomic_DNA"/>
</dbReference>
<dbReference type="InterPro" id="IPR009051">
    <property type="entry name" value="Helical_ferredxn"/>
</dbReference>
<reference evidence="8 9" key="1">
    <citation type="submission" date="2018-01" db="EMBL/GenBank/DDBJ databases">
        <title>The complete genome sequence of Chromatium okenii LaCa, a purple sulfur bacterium with a turbulent life.</title>
        <authorList>
            <person name="Luedin S.M."/>
            <person name="Liechti N."/>
            <person name="Storelli N."/>
            <person name="Danza F."/>
            <person name="Wittwer M."/>
            <person name="Pothier J.F."/>
            <person name="Tonolla M.A."/>
        </authorList>
    </citation>
    <scope>NUCLEOTIDE SEQUENCE [LARGE SCALE GENOMIC DNA]</scope>
    <source>
        <strain evidence="8 9">LaCa</strain>
    </source>
</reference>
<dbReference type="PANTHER" id="PTHR32479">
    <property type="entry name" value="GLYCOLATE OXIDASE IRON-SULFUR SUBUNIT"/>
    <property type="match status" value="1"/>
</dbReference>
<evidence type="ECO:0000256" key="2">
    <source>
        <dbReference type="ARBA" id="ARBA00022723"/>
    </source>
</evidence>
<keyword evidence="9" id="KW-1185">Reference proteome</keyword>
<dbReference type="Proteomes" id="UP000239936">
    <property type="component" value="Unassembled WGS sequence"/>
</dbReference>
<gene>
    <name evidence="8" type="ORF">CXB77_09595</name>
</gene>
<proteinExistence type="predicted"/>
<keyword evidence="3" id="KW-0677">Repeat</keyword>
<dbReference type="SUPFAM" id="SSF54862">
    <property type="entry name" value="4Fe-4S ferredoxins"/>
    <property type="match status" value="1"/>
</dbReference>
<dbReference type="PANTHER" id="PTHR32479:SF17">
    <property type="entry name" value="GLYCOLATE OXIDASE IRON-SULFUR SUBUNIT"/>
    <property type="match status" value="1"/>
</dbReference>
<evidence type="ECO:0000256" key="1">
    <source>
        <dbReference type="ARBA" id="ARBA00022485"/>
    </source>
</evidence>
<dbReference type="InterPro" id="IPR017900">
    <property type="entry name" value="4Fe4S_Fe_S_CS"/>
</dbReference>
<dbReference type="PROSITE" id="PS00198">
    <property type="entry name" value="4FE4S_FER_1"/>
    <property type="match status" value="2"/>
</dbReference>
<dbReference type="GO" id="GO:0051539">
    <property type="term" value="F:4 iron, 4 sulfur cluster binding"/>
    <property type="evidence" value="ECO:0007669"/>
    <property type="project" value="UniProtKB-UniRule"/>
</dbReference>
<feature type="domain" description="4Fe-4S ferredoxin-type" evidence="7">
    <location>
        <begin position="59"/>
        <end position="91"/>
    </location>
</feature>
<keyword evidence="2 6" id="KW-0479">Metal-binding</keyword>
<dbReference type="Pfam" id="PF13183">
    <property type="entry name" value="Fer4_8"/>
    <property type="match status" value="1"/>
</dbReference>
<comment type="catalytic activity">
    <reaction evidence="6">
        <text>(R)-lactate + A = pyruvate + AH2</text>
        <dbReference type="Rhea" id="RHEA:15089"/>
        <dbReference type="ChEBI" id="CHEBI:13193"/>
        <dbReference type="ChEBI" id="CHEBI:15361"/>
        <dbReference type="ChEBI" id="CHEBI:16004"/>
        <dbReference type="ChEBI" id="CHEBI:17499"/>
    </reaction>
</comment>
<comment type="caution">
    <text evidence="8">The sequence shown here is derived from an EMBL/GenBank/DDBJ whole genome shotgun (WGS) entry which is preliminary data.</text>
</comment>
<dbReference type="PROSITE" id="PS51379">
    <property type="entry name" value="4FE4S_FER_2"/>
    <property type="match status" value="2"/>
</dbReference>
<dbReference type="Pfam" id="PF02754">
    <property type="entry name" value="CCG"/>
    <property type="match status" value="2"/>
</dbReference>
<keyword evidence="6" id="KW-0249">Electron transport</keyword>
<dbReference type="GO" id="GO:0019154">
    <property type="term" value="F:glycolate dehydrogenase activity"/>
    <property type="evidence" value="ECO:0007669"/>
    <property type="project" value="UniProtKB-EC"/>
</dbReference>
<comment type="cofactor">
    <cofactor evidence="6">
        <name>[4Fe-4S] cluster</name>
        <dbReference type="ChEBI" id="CHEBI:49883"/>
    </cofactor>
    <text evidence="6">Binds 2 [4Fe-4S] clusters.</text>
</comment>
<comment type="function">
    <text evidence="6">Component of a complex that catalyzes the oxidation of glycolate to glyoxylate.</text>
</comment>
<evidence type="ECO:0000256" key="4">
    <source>
        <dbReference type="ARBA" id="ARBA00023004"/>
    </source>
</evidence>
<evidence type="ECO:0000313" key="9">
    <source>
        <dbReference type="Proteomes" id="UP000239936"/>
    </source>
</evidence>
<name>A0A2S7XRN7_9GAMM</name>
<dbReference type="PIRSF" id="PIRSF000139">
    <property type="entry name" value="Glc_ox_4Fe-4S"/>
    <property type="match status" value="1"/>
</dbReference>
<sequence length="403" mass="43089">MKVQSISPQDMLRLADQCVKCGLCLPVCPTYEQTRHEADSPRGRIALIQGWLTGNLALTAPLIAHLDGCLGCRACEAACPSLVAYGQLADAAKAHRIAALPAWRRWLQYGWLAALSQRHITDLIGQIASVYRTSGVASLSERSGLARLSALRPYHRMATALSFTARRLAPHSAPNAALELFIGCMDASAQGAVIVAALRVCERLGLPINTSTKSACCGALLRHNGYPAAAAAHLANCAERHAAQQLIGLTSACVAELRTSPALQHTTEICAFLDQVSWPKTLKIKPLPQRVLVHEPCSHRNLLGGNAAVYQLLARIPELEIIPLPGNDRCCGAAGTYLLQQPEMATALLNDKLIAIAAFAPTYLITTNAGCALHIAAGLREMGLAVEVCHPVELLAQQLDHDQ</sequence>
<evidence type="ECO:0000259" key="7">
    <source>
        <dbReference type="PROSITE" id="PS51379"/>
    </source>
</evidence>
<dbReference type="EC" id="1.1.99.14" evidence="6"/>
<keyword evidence="5 6" id="KW-0411">Iron-sulfur</keyword>
<keyword evidence="6" id="KW-0813">Transport</keyword>
<dbReference type="GO" id="GO:0046872">
    <property type="term" value="F:metal ion binding"/>
    <property type="evidence" value="ECO:0007669"/>
    <property type="project" value="UniProtKB-UniRule"/>
</dbReference>
<dbReference type="AlphaFoldDB" id="A0A2S7XRN7"/>
<protein>
    <recommendedName>
        <fullName evidence="6">Glycolate oxidase iron-sulfur subunit</fullName>
        <ecNumber evidence="6">1.1.99.14</ecNumber>
    </recommendedName>
</protein>
<feature type="domain" description="4Fe-4S ferredoxin-type" evidence="7">
    <location>
        <begin position="9"/>
        <end position="39"/>
    </location>
</feature>
<accession>A0A2S7XRN7</accession>
<dbReference type="InterPro" id="IPR012257">
    <property type="entry name" value="Glc_ox_4Fe-4S"/>
</dbReference>
<dbReference type="OrthoDB" id="9765258at2"/>
<evidence type="ECO:0000256" key="5">
    <source>
        <dbReference type="ARBA" id="ARBA00023014"/>
    </source>
</evidence>
<evidence type="ECO:0000313" key="8">
    <source>
        <dbReference type="EMBL" id="PQJ96071.1"/>
    </source>
</evidence>
<keyword evidence="1 6" id="KW-0004">4Fe-4S</keyword>
<organism evidence="8 9">
    <name type="scientific">Chromatium okenii</name>
    <dbReference type="NCBI Taxonomy" id="61644"/>
    <lineage>
        <taxon>Bacteria</taxon>
        <taxon>Pseudomonadati</taxon>
        <taxon>Pseudomonadota</taxon>
        <taxon>Gammaproteobacteria</taxon>
        <taxon>Chromatiales</taxon>
        <taxon>Chromatiaceae</taxon>
        <taxon>Chromatium</taxon>
    </lineage>
</organism>
<keyword evidence="4 6" id="KW-0408">Iron</keyword>